<gene>
    <name evidence="3" type="ORF">EAJ06_14905</name>
</gene>
<reference evidence="3 4" key="1">
    <citation type="journal article" date="2019" name="Science, e1252229">
        <title>Invertible promoters mediate bacterial phase variation, antibiotic resistance, and host adaptation in the gut.</title>
        <authorList>
            <person name="Jiang X."/>
            <person name="Hall A.B."/>
            <person name="Arthur T.D."/>
            <person name="Plichta D.R."/>
            <person name="Covington C.T."/>
            <person name="Poyet M."/>
            <person name="Crothers J."/>
            <person name="Moses P.L."/>
            <person name="Tolonen A.C."/>
            <person name="Vlamakis H."/>
            <person name="Alm E.J."/>
            <person name="Xavier R.J."/>
        </authorList>
    </citation>
    <scope>NUCLEOTIDE SEQUENCE [LARGE SCALE GENOMIC DNA]</scope>
    <source>
        <strain evidence="4">bf_0095</strain>
    </source>
</reference>
<evidence type="ECO:0000256" key="1">
    <source>
        <dbReference type="SAM" id="SignalP"/>
    </source>
</evidence>
<dbReference type="InterPro" id="IPR049236">
    <property type="entry name" value="DUF6850"/>
</dbReference>
<dbReference type="Pfam" id="PF21012">
    <property type="entry name" value="DUF6850"/>
    <property type="match status" value="1"/>
</dbReference>
<comment type="caution">
    <text evidence="3">The sequence shown here is derived from an EMBL/GenBank/DDBJ whole genome shotgun (WGS) entry which is preliminary data.</text>
</comment>
<protein>
    <recommendedName>
        <fullName evidence="2">DUF6850 domain-containing protein</fullName>
    </recommendedName>
</protein>
<dbReference type="RefSeq" id="WP_021967642.1">
    <property type="nucleotide sequence ID" value="NZ_JADNLS010000018.1"/>
</dbReference>
<accession>A0A3E4IG24</accession>
<dbReference type="Proteomes" id="UP000291191">
    <property type="component" value="Unassembled WGS sequence"/>
</dbReference>
<evidence type="ECO:0000313" key="4">
    <source>
        <dbReference type="Proteomes" id="UP000291191"/>
    </source>
</evidence>
<name>A0A3E4IG24_9BACE</name>
<feature type="chain" id="PRO_5043182004" description="DUF6850 domain-containing protein" evidence="1">
    <location>
        <begin position="23"/>
        <end position="538"/>
    </location>
</feature>
<organism evidence="3 4">
    <name type="scientific">Bacteroides intestinalis</name>
    <dbReference type="NCBI Taxonomy" id="329854"/>
    <lineage>
        <taxon>Bacteria</taxon>
        <taxon>Pseudomonadati</taxon>
        <taxon>Bacteroidota</taxon>
        <taxon>Bacteroidia</taxon>
        <taxon>Bacteroidales</taxon>
        <taxon>Bacteroidaceae</taxon>
        <taxon>Bacteroides</taxon>
    </lineage>
</organism>
<dbReference type="EMBL" id="RCXO01000019">
    <property type="protein sequence ID" value="RYT79192.1"/>
    <property type="molecule type" value="Genomic_DNA"/>
</dbReference>
<evidence type="ECO:0000313" key="3">
    <source>
        <dbReference type="EMBL" id="RYT79192.1"/>
    </source>
</evidence>
<sequence length="538" mass="61124">MLINKRILLFTLLSGAICSVFAVQYSDSIGWKNLPYIKQSEAWLNSENAAGLHTLSIPRITTAEVYVDKQNGGFIDYFQSDNSLEFGAQVESFYRLNSKVVFYGKVDYRNFAGKNMSGSYFINPKNTPFDIVEYTDENRGDKKLENYHLVGAVSADLSKKITIGGKVDYTAANYAKQKDLRHVNKLLDMNVTVGVSYLLNKQIELGANYYYRRSTEGLLLDMYGTTDQIYNSLISYGSFFGVMEQFGENGYTKEGEEKPLFNEYHGGALQLKWHILPKLQFFNEFAYKSRSGYYGKKSPATVVYSEHESDILSYNGTLTLQERKNLHSLHIDFQQETLNNFENIYRYNNEGGGINNVDYYGTLDTTDKTTLNLSAEYRGNFLVTDGCPAWVAKGSFSYFSRELTASMYPYYRKQDITSTTFHLSGERNICHSKDMYSLYLGGTYVLGNGNALKDGTYATPSESQSAPKSMDTFLHQEFEYLTCKRLKGEIGFKYAHAIGAKGMKGYTSIRYAMTKAFDVEYSKGSQRHELTWTLGVTF</sequence>
<keyword evidence="1" id="KW-0732">Signal</keyword>
<dbReference type="OrthoDB" id="749016at2"/>
<proteinExistence type="predicted"/>
<evidence type="ECO:0000259" key="2">
    <source>
        <dbReference type="Pfam" id="PF21012"/>
    </source>
</evidence>
<dbReference type="AlphaFoldDB" id="A0A3E4IG24"/>
<feature type="domain" description="DUF6850" evidence="2">
    <location>
        <begin position="49"/>
        <end position="538"/>
    </location>
</feature>
<keyword evidence="4" id="KW-1185">Reference proteome</keyword>
<feature type="signal peptide" evidence="1">
    <location>
        <begin position="1"/>
        <end position="22"/>
    </location>
</feature>